<dbReference type="InterPro" id="IPR007167">
    <property type="entry name" value="Fe-transptr_FeoA-like"/>
</dbReference>
<dbReference type="InterPro" id="IPR008988">
    <property type="entry name" value="Transcriptional_repressor_C"/>
</dbReference>
<keyword evidence="1" id="KW-0408">Iron</keyword>
<sequence length="104" mass="11368">MTTHGQFRLGQARRGQRGIIAAVGRSPGATNGRDEVFDVELERRLLEIGFVEGARVEVLHEGFLGRDPIAVKVDSMRVALRRHEADMILVREAPAQGPAGTAPR</sequence>
<dbReference type="SMART" id="SM00899">
    <property type="entry name" value="FeoA"/>
    <property type="match status" value="1"/>
</dbReference>
<dbReference type="Gene3D" id="2.30.30.90">
    <property type="match status" value="1"/>
</dbReference>
<dbReference type="PANTHER" id="PTHR42954">
    <property type="entry name" value="FE(2+) TRANSPORT PROTEIN A"/>
    <property type="match status" value="1"/>
</dbReference>
<dbReference type="InterPro" id="IPR052713">
    <property type="entry name" value="FeoA"/>
</dbReference>
<name>A0A2G1QK68_9HYPH</name>
<accession>A0A2G1QK68</accession>
<evidence type="ECO:0000313" key="4">
    <source>
        <dbReference type="Proteomes" id="UP000221168"/>
    </source>
</evidence>
<proteinExistence type="predicted"/>
<feature type="domain" description="Ferrous iron transporter FeoA-like" evidence="2">
    <location>
        <begin position="7"/>
        <end position="92"/>
    </location>
</feature>
<protein>
    <submittedName>
        <fullName evidence="3">Iron transporter FeoA</fullName>
    </submittedName>
</protein>
<dbReference type="Proteomes" id="UP000221168">
    <property type="component" value="Unassembled WGS sequence"/>
</dbReference>
<evidence type="ECO:0000256" key="1">
    <source>
        <dbReference type="ARBA" id="ARBA00023004"/>
    </source>
</evidence>
<dbReference type="SUPFAM" id="SSF50037">
    <property type="entry name" value="C-terminal domain of transcriptional repressors"/>
    <property type="match status" value="1"/>
</dbReference>
<dbReference type="RefSeq" id="WP_099307484.1">
    <property type="nucleotide sequence ID" value="NZ_PDVP01000011.1"/>
</dbReference>
<reference evidence="3 4" key="1">
    <citation type="submission" date="2017-10" db="EMBL/GenBank/DDBJ databases">
        <title>Sedimentibacterium mangrovi gen. nov., sp. nov., a novel member of family Phyllobacteriacea isolated from mangrove sediment.</title>
        <authorList>
            <person name="Liao H."/>
            <person name="Tian Y."/>
        </authorList>
    </citation>
    <scope>NUCLEOTIDE SEQUENCE [LARGE SCALE GENOMIC DNA]</scope>
    <source>
        <strain evidence="3 4">X9-2-2</strain>
    </source>
</reference>
<dbReference type="InterPro" id="IPR038157">
    <property type="entry name" value="FeoA_core_dom"/>
</dbReference>
<dbReference type="PANTHER" id="PTHR42954:SF2">
    <property type="entry name" value="FE(2+) TRANSPORT PROTEIN A"/>
    <property type="match status" value="1"/>
</dbReference>
<keyword evidence="4" id="KW-1185">Reference proteome</keyword>
<gene>
    <name evidence="3" type="ORF">CSC94_16575</name>
</gene>
<comment type="caution">
    <text evidence="3">The sequence shown here is derived from an EMBL/GenBank/DDBJ whole genome shotgun (WGS) entry which is preliminary data.</text>
</comment>
<organism evidence="3 4">
    <name type="scientific">Zhengella mangrovi</name>
    <dbReference type="NCBI Taxonomy" id="1982044"/>
    <lineage>
        <taxon>Bacteria</taxon>
        <taxon>Pseudomonadati</taxon>
        <taxon>Pseudomonadota</taxon>
        <taxon>Alphaproteobacteria</taxon>
        <taxon>Hyphomicrobiales</taxon>
        <taxon>Notoacmeibacteraceae</taxon>
        <taxon>Zhengella</taxon>
    </lineage>
</organism>
<dbReference type="OrthoDB" id="7173531at2"/>
<dbReference type="GO" id="GO:0046914">
    <property type="term" value="F:transition metal ion binding"/>
    <property type="evidence" value="ECO:0007669"/>
    <property type="project" value="InterPro"/>
</dbReference>
<dbReference type="Pfam" id="PF04023">
    <property type="entry name" value="FeoA"/>
    <property type="match status" value="1"/>
</dbReference>
<dbReference type="EMBL" id="PDVP01000011">
    <property type="protein sequence ID" value="PHP65933.1"/>
    <property type="molecule type" value="Genomic_DNA"/>
</dbReference>
<evidence type="ECO:0000313" key="3">
    <source>
        <dbReference type="EMBL" id="PHP65933.1"/>
    </source>
</evidence>
<evidence type="ECO:0000259" key="2">
    <source>
        <dbReference type="SMART" id="SM00899"/>
    </source>
</evidence>
<dbReference type="AlphaFoldDB" id="A0A2G1QK68"/>